<dbReference type="GO" id="GO:0032259">
    <property type="term" value="P:methylation"/>
    <property type="evidence" value="ECO:0007669"/>
    <property type="project" value="UniProtKB-KW"/>
</dbReference>
<dbReference type="EMBL" id="SPQQ01000001">
    <property type="protein sequence ID" value="TGE39780.1"/>
    <property type="molecule type" value="Genomic_DNA"/>
</dbReference>
<dbReference type="Gene3D" id="3.20.20.480">
    <property type="entry name" value="Trimethylamine methyltransferase-like"/>
    <property type="match status" value="1"/>
</dbReference>
<evidence type="ECO:0000256" key="1">
    <source>
        <dbReference type="ARBA" id="ARBA00007137"/>
    </source>
</evidence>
<dbReference type="RefSeq" id="WP_135544719.1">
    <property type="nucleotide sequence ID" value="NZ_SPQQ01000001.1"/>
</dbReference>
<evidence type="ECO:0000256" key="3">
    <source>
        <dbReference type="ARBA" id="ARBA00022679"/>
    </source>
</evidence>
<keyword evidence="5" id="KW-1185">Reference proteome</keyword>
<dbReference type="OrthoDB" id="5418352at2"/>
<sequence>MRKIRSNSIEYATPQLRWVSEGQIEEIHFATLEVLERTGVKVDHPEALQLMKDAGCIVTENRVRIPSWLVEECIRLAPSKIVVANRKGERVMPLEKNRTYFGTGSDLPFTIDLETGKRRRSTKKDVELACRVMDYLPNYDFVMSYAIASDQSAKVSDLHQMEAMVSNTIKPMIVTAHDEINMRAQLEMAALVVGGKEELRKNPCLILYSEPISPLVHTNDGIGKMFACFEYGVPVVYTPGILSGATTPVTKAGTIVLMNAEALAGVVMAQLKQKGAPIIIGGGATPMDMRTTATLYGSPETMMNYGIMTQLSQFYGIPNFTEAGCVNAPVPDAQAGMEAGNGILMAQLMGANLVHDVGYLEGGKTGSLTFLTMCNDFMDNARYMGRGTRINEDTLAVDVIDEVGPGGNYLGHDHTFKHFRDEVWTPKQFNRSFWEIWEEQGSKSAEDLAADLAKEIVATHTSELLDETIRTGLNEIIAETEREKKSTRRVKGTKKGE</sequence>
<evidence type="ECO:0000313" key="4">
    <source>
        <dbReference type="EMBL" id="TGE39780.1"/>
    </source>
</evidence>
<gene>
    <name evidence="4" type="ORF">E4K67_01955</name>
</gene>
<dbReference type="InterPro" id="IPR010426">
    <property type="entry name" value="MTTB_MeTrfase"/>
</dbReference>
<keyword evidence="2 4" id="KW-0489">Methyltransferase</keyword>
<keyword evidence="3 4" id="KW-0808">Transferase</keyword>
<comment type="caution">
    <text evidence="4">The sequence shown here is derived from an EMBL/GenBank/DDBJ whole genome shotgun (WGS) entry which is preliminary data.</text>
</comment>
<dbReference type="AlphaFoldDB" id="A0A4Z0RAH4"/>
<dbReference type="Pfam" id="PF06253">
    <property type="entry name" value="MTTB"/>
    <property type="match status" value="1"/>
</dbReference>
<dbReference type="Proteomes" id="UP000298460">
    <property type="component" value="Unassembled WGS sequence"/>
</dbReference>
<protein>
    <submittedName>
        <fullName evidence="4">Trimethylamine methyltransferase</fullName>
    </submittedName>
</protein>
<reference evidence="4 5" key="1">
    <citation type="submission" date="2019-03" db="EMBL/GenBank/DDBJ databases">
        <title>Draft Genome Sequence of Desulfosporosinus fructosivorans Strain 63.6F, Isolated from Marine Sediment in the Baltic Sea.</title>
        <authorList>
            <person name="Hausmann B."/>
            <person name="Vandieken V."/>
            <person name="Pjevac P."/>
            <person name="Schreck K."/>
            <person name="Herbold C.W."/>
            <person name="Loy A."/>
        </authorList>
    </citation>
    <scope>NUCLEOTIDE SEQUENCE [LARGE SCALE GENOMIC DNA]</scope>
    <source>
        <strain evidence="4 5">63.6F</strain>
    </source>
</reference>
<dbReference type="GO" id="GO:0008168">
    <property type="term" value="F:methyltransferase activity"/>
    <property type="evidence" value="ECO:0007669"/>
    <property type="project" value="UniProtKB-KW"/>
</dbReference>
<comment type="similarity">
    <text evidence="1">Belongs to the trimethylamine methyltransferase family.</text>
</comment>
<proteinExistence type="inferred from homology"/>
<evidence type="ECO:0000256" key="2">
    <source>
        <dbReference type="ARBA" id="ARBA00022603"/>
    </source>
</evidence>
<dbReference type="GO" id="GO:0015948">
    <property type="term" value="P:methanogenesis"/>
    <property type="evidence" value="ECO:0007669"/>
    <property type="project" value="InterPro"/>
</dbReference>
<dbReference type="InterPro" id="IPR038601">
    <property type="entry name" value="MttB-like_sf"/>
</dbReference>
<evidence type="ECO:0000313" key="5">
    <source>
        <dbReference type="Proteomes" id="UP000298460"/>
    </source>
</evidence>
<accession>A0A4Z0RAH4</accession>
<name>A0A4Z0RAH4_9FIRM</name>
<organism evidence="4 5">
    <name type="scientific">Desulfosporosinus fructosivorans</name>
    <dbReference type="NCBI Taxonomy" id="2018669"/>
    <lineage>
        <taxon>Bacteria</taxon>
        <taxon>Bacillati</taxon>
        <taxon>Bacillota</taxon>
        <taxon>Clostridia</taxon>
        <taxon>Eubacteriales</taxon>
        <taxon>Desulfitobacteriaceae</taxon>
        <taxon>Desulfosporosinus</taxon>
    </lineage>
</organism>